<dbReference type="KEGG" id="nmo:Nmlp_1411"/>
<dbReference type="AlphaFoldDB" id="M1XNR5"/>
<dbReference type="SUPFAM" id="SSF55144">
    <property type="entry name" value="LigT-like"/>
    <property type="match status" value="1"/>
</dbReference>
<name>M1XNR5_NATM8</name>
<dbReference type="PANTHER" id="PTHR35561:SF1">
    <property type="entry name" value="RNA 2',3'-CYCLIC PHOSPHODIESTERASE"/>
    <property type="match status" value="1"/>
</dbReference>
<keyword evidence="1 2" id="KW-0378">Hydrolase</keyword>
<dbReference type="EC" id="3.1.4.58" evidence="2"/>
<dbReference type="InterPro" id="IPR004175">
    <property type="entry name" value="RNA_CPDase"/>
</dbReference>
<dbReference type="HOGENOM" id="CLU_081251_3_4_2"/>
<feature type="short sequence motif" description="HXTX 1" evidence="2">
    <location>
        <begin position="34"/>
        <end position="37"/>
    </location>
</feature>
<dbReference type="GO" id="GO:0004113">
    <property type="term" value="F:2',3'-cyclic-nucleotide 3'-phosphodiesterase activity"/>
    <property type="evidence" value="ECO:0007669"/>
    <property type="project" value="InterPro"/>
</dbReference>
<gene>
    <name evidence="3" type="primary">thpR</name>
    <name evidence="3" type="ordered locus">Nmlp_1411</name>
</gene>
<dbReference type="Gene3D" id="3.90.1140.10">
    <property type="entry name" value="Cyclic phosphodiesterase"/>
    <property type="match status" value="1"/>
</dbReference>
<dbReference type="RefSeq" id="WP_015408460.1">
    <property type="nucleotide sequence ID" value="NC_020388.1"/>
</dbReference>
<feature type="active site" description="Proton donor" evidence="2">
    <location>
        <position position="34"/>
    </location>
</feature>
<dbReference type="PANTHER" id="PTHR35561">
    <property type="entry name" value="RNA 2',3'-CYCLIC PHOSPHODIESTERASE"/>
    <property type="match status" value="1"/>
</dbReference>
<dbReference type="GO" id="GO:0008664">
    <property type="term" value="F:RNA 2',3'-cyclic 3'-phosphodiesterase activity"/>
    <property type="evidence" value="ECO:0007669"/>
    <property type="project" value="UniProtKB-EC"/>
</dbReference>
<proteinExistence type="inferred from homology"/>
<dbReference type="GeneID" id="14652625"/>
<dbReference type="EMBL" id="HF582854">
    <property type="protein sequence ID" value="CCQ35615.1"/>
    <property type="molecule type" value="Genomic_DNA"/>
</dbReference>
<dbReference type="Proteomes" id="UP000011867">
    <property type="component" value="Chromosome"/>
</dbReference>
<accession>M1XNR5</accession>
<dbReference type="OrthoDB" id="44091at2157"/>
<dbReference type="eggNOG" id="arCOG01736">
    <property type="taxonomic scope" value="Archaea"/>
</dbReference>
<feature type="active site" description="Proton acceptor" evidence="2">
    <location>
        <position position="129"/>
    </location>
</feature>
<dbReference type="HAMAP" id="MF_01940">
    <property type="entry name" value="RNA_CPDase"/>
    <property type="match status" value="1"/>
</dbReference>
<dbReference type="Pfam" id="PF13563">
    <property type="entry name" value="2_5_RNA_ligase2"/>
    <property type="match status" value="1"/>
</dbReference>
<evidence type="ECO:0000256" key="1">
    <source>
        <dbReference type="ARBA" id="ARBA00022801"/>
    </source>
</evidence>
<reference evidence="3 4" key="1">
    <citation type="journal article" date="2013" name="Genome Announc.">
        <title>Genome of the haloarchaeon Natronomonas moolapensis, a neutrophilic member of a previously haloalkaliphilic genus.</title>
        <authorList>
            <person name="Dyall-Smith M.L."/>
            <person name="Pfeiffer F."/>
            <person name="Oberwinkler T."/>
            <person name="Klee K."/>
            <person name="Rampp M."/>
            <person name="Palm P."/>
            <person name="Gross K."/>
            <person name="Schuster S.C."/>
            <person name="Oesterhelt D."/>
        </authorList>
    </citation>
    <scope>NUCLEOTIDE SEQUENCE [LARGE SCALE GENOMIC DNA]</scope>
    <source>
        <strain evidence="4">DSM 18674 / JCM 14361 / 8.8.11</strain>
    </source>
</reference>
<organism evidence="3 4">
    <name type="scientific">Natronomonas moolapensis (strain DSM 18674 / CECT 7526 / JCM 14361 / 8.8.11)</name>
    <dbReference type="NCBI Taxonomy" id="268739"/>
    <lineage>
        <taxon>Archaea</taxon>
        <taxon>Methanobacteriati</taxon>
        <taxon>Methanobacteriota</taxon>
        <taxon>Stenosarchaea group</taxon>
        <taxon>Halobacteria</taxon>
        <taxon>Halobacteriales</taxon>
        <taxon>Natronomonadaceae</taxon>
        <taxon>Natronomonas</taxon>
    </lineage>
</organism>
<evidence type="ECO:0000256" key="2">
    <source>
        <dbReference type="HAMAP-Rule" id="MF_01940"/>
    </source>
</evidence>
<comment type="similarity">
    <text evidence="2">Belongs to the 2H phosphoesterase superfamily. ThpR family.</text>
</comment>
<protein>
    <recommendedName>
        <fullName evidence="2">RNA 2',3'-cyclic phosphodiesterase</fullName>
        <shortName evidence="2">RNA 2',3'-CPDase</shortName>
        <ecNumber evidence="2">3.1.4.58</ecNumber>
    </recommendedName>
</protein>
<dbReference type="STRING" id="268739.Nmlp_1411"/>
<dbReference type="InterPro" id="IPR009097">
    <property type="entry name" value="Cyclic_Pdiesterase"/>
</dbReference>
<dbReference type="NCBIfam" id="TIGR02258">
    <property type="entry name" value="2_5_ligase"/>
    <property type="match status" value="1"/>
</dbReference>
<evidence type="ECO:0000313" key="4">
    <source>
        <dbReference type="Proteomes" id="UP000011867"/>
    </source>
</evidence>
<keyword evidence="4" id="KW-1185">Reference proteome</keyword>
<comment type="catalytic activity">
    <reaction evidence="2">
        <text>a 3'-end 2',3'-cyclophospho-ribonucleotide-RNA + H2O = a 3'-end 2'-phospho-ribonucleotide-RNA + H(+)</text>
        <dbReference type="Rhea" id="RHEA:11828"/>
        <dbReference type="Rhea" id="RHEA-COMP:10464"/>
        <dbReference type="Rhea" id="RHEA-COMP:17353"/>
        <dbReference type="ChEBI" id="CHEBI:15377"/>
        <dbReference type="ChEBI" id="CHEBI:15378"/>
        <dbReference type="ChEBI" id="CHEBI:83064"/>
        <dbReference type="ChEBI" id="CHEBI:173113"/>
        <dbReference type="EC" id="3.1.4.58"/>
    </reaction>
</comment>
<comment type="function">
    <text evidence="2">Hydrolyzes RNA 2',3'-cyclic phosphodiester to an RNA 2'-phosphomonoester.</text>
</comment>
<feature type="short sequence motif" description="HXTX 2" evidence="2">
    <location>
        <begin position="129"/>
        <end position="132"/>
    </location>
</feature>
<evidence type="ECO:0000313" key="3">
    <source>
        <dbReference type="EMBL" id="CCQ35615.1"/>
    </source>
</evidence>
<sequence length="185" mass="19606">MRLFVSVDLDGLADVQGPLSGLSGLRLTDPGQAHVTMQFLGEGDHDVAALVAALERAVEDADVGATGADDGEFEATFEGVGAFPSPEHVRVVWLGVGRGASELTALHRRIEAETTALGYDASAHEFTPHVTLARMDNATSMGAVRSFLESAAPEIGPLHVEDLRLTESTLTPEGLEYRTVARIEL</sequence>